<keyword evidence="2" id="KW-0004">4Fe-4S</keyword>
<dbReference type="Proteomes" id="UP000238348">
    <property type="component" value="Chromosome"/>
</dbReference>
<dbReference type="OrthoDB" id="308557at2"/>
<dbReference type="GO" id="GO:0051539">
    <property type="term" value="F:4 iron, 4 sulfur cluster binding"/>
    <property type="evidence" value="ECO:0007669"/>
    <property type="project" value="UniProtKB-KW"/>
</dbReference>
<comment type="cofactor">
    <cofactor evidence="1">
        <name>[4Fe-4S] cluster</name>
        <dbReference type="ChEBI" id="CHEBI:49883"/>
    </cofactor>
</comment>
<proteinExistence type="predicted"/>
<evidence type="ECO:0000256" key="2">
    <source>
        <dbReference type="ARBA" id="ARBA00022485"/>
    </source>
</evidence>
<reference evidence="3 4" key="1">
    <citation type="submission" date="2015-09" db="EMBL/GenBank/DDBJ databases">
        <title>Sorangium comparison.</title>
        <authorList>
            <person name="Zaburannyi N."/>
            <person name="Bunk B."/>
            <person name="Overmann J."/>
            <person name="Mueller R."/>
        </authorList>
    </citation>
    <scope>NUCLEOTIDE SEQUENCE [LARGE SCALE GENOMIC DNA]</scope>
    <source>
        <strain evidence="3 4">So ce26</strain>
    </source>
</reference>
<dbReference type="PANTHER" id="PTHR21339">
    <property type="entry name" value="RADICAL S-ADENOSYL METHIONINE DOMAIN-CONTAINING PROTEIN 2"/>
    <property type="match status" value="1"/>
</dbReference>
<dbReference type="InterPro" id="IPR051196">
    <property type="entry name" value="RSAD2/Viperin_antiviral"/>
</dbReference>
<dbReference type="RefSeq" id="WP_159397280.1">
    <property type="nucleotide sequence ID" value="NZ_CP012673.1"/>
</dbReference>
<evidence type="ECO:0000313" key="3">
    <source>
        <dbReference type="EMBL" id="AUX43643.1"/>
    </source>
</evidence>
<evidence type="ECO:0000256" key="1">
    <source>
        <dbReference type="ARBA" id="ARBA00001966"/>
    </source>
</evidence>
<evidence type="ECO:0000313" key="4">
    <source>
        <dbReference type="Proteomes" id="UP000238348"/>
    </source>
</evidence>
<organism evidence="3 4">
    <name type="scientific">Sorangium cellulosum</name>
    <name type="common">Polyangium cellulosum</name>
    <dbReference type="NCBI Taxonomy" id="56"/>
    <lineage>
        <taxon>Bacteria</taxon>
        <taxon>Pseudomonadati</taxon>
        <taxon>Myxococcota</taxon>
        <taxon>Polyangia</taxon>
        <taxon>Polyangiales</taxon>
        <taxon>Polyangiaceae</taxon>
        <taxon>Sorangium</taxon>
    </lineage>
</organism>
<keyword evidence="2" id="KW-0408">Iron</keyword>
<keyword evidence="2" id="KW-0479">Metal-binding</keyword>
<keyword evidence="2" id="KW-0411">Iron-sulfur</keyword>
<sequence length="133" mass="14379">MRPARWKVFQVLPVAGQNDGSVEDLLIDGDQFRAFVARHRHLEAEALNPIAEDNEAMTDSYAMIDPSGRFYGNSSGRHVASAPILDVGIDAALAQVGFVPERLAARGGVYAWKPVPQPESLLSPAALVLVTQK</sequence>
<protein>
    <submittedName>
        <fullName evidence="3">Uncharacterized protein</fullName>
    </submittedName>
</protein>
<dbReference type="AlphaFoldDB" id="A0A2L0EWG4"/>
<dbReference type="PANTHER" id="PTHR21339:SF0">
    <property type="entry name" value="S-ADENOSYLMETHIONINE-DEPENDENT NUCLEOTIDE DEHYDRATASE RSAD2"/>
    <property type="match status" value="1"/>
</dbReference>
<accession>A0A2L0EWG4</accession>
<gene>
    <name evidence="3" type="ORF">SOCE26_050950</name>
</gene>
<name>A0A2L0EWG4_SORCE</name>
<dbReference type="EMBL" id="CP012673">
    <property type="protein sequence ID" value="AUX43643.1"/>
    <property type="molecule type" value="Genomic_DNA"/>
</dbReference>